<dbReference type="PANTHER" id="PTHR12374:SF20">
    <property type="entry name" value="TRANSCRIPTIONAL ADAPTER 2-ALPHA"/>
    <property type="match status" value="1"/>
</dbReference>
<dbReference type="CDD" id="cd00167">
    <property type="entry name" value="SANT"/>
    <property type="match status" value="1"/>
</dbReference>
<dbReference type="PROSITE" id="PS51294">
    <property type="entry name" value="HTH_MYB"/>
    <property type="match status" value="1"/>
</dbReference>
<dbReference type="InterPro" id="IPR043145">
    <property type="entry name" value="Znf_ZZ_sf"/>
</dbReference>
<feature type="region of interest" description="Disordered" evidence="10">
    <location>
        <begin position="389"/>
        <end position="425"/>
    </location>
</feature>
<proteinExistence type="predicted"/>
<dbReference type="CDD" id="cd02335">
    <property type="entry name" value="ZZ_ADA2"/>
    <property type="match status" value="1"/>
</dbReference>
<dbReference type="FunFam" id="1.10.10.60:FF:000115">
    <property type="entry name" value="Transcriptional adapter 2"/>
    <property type="match status" value="1"/>
</dbReference>
<evidence type="ECO:0000259" key="11">
    <source>
        <dbReference type="PROSITE" id="PS50090"/>
    </source>
</evidence>
<dbReference type="Pfam" id="PF25299">
    <property type="entry name" value="ZZ_ADA2"/>
    <property type="match status" value="1"/>
</dbReference>
<feature type="compositionally biased region" description="Low complexity" evidence="10">
    <location>
        <begin position="170"/>
        <end position="183"/>
    </location>
</feature>
<comment type="subcellular location">
    <subcellularLocation>
        <location evidence="1 8">Nucleus</location>
    </subcellularLocation>
</comment>
<evidence type="ECO:0000256" key="1">
    <source>
        <dbReference type="ARBA" id="ARBA00004123"/>
    </source>
</evidence>
<evidence type="ECO:0000313" key="16">
    <source>
        <dbReference type="EMBL" id="KAF2091508.1"/>
    </source>
</evidence>
<dbReference type="GO" id="GO:0006338">
    <property type="term" value="P:chromatin remodeling"/>
    <property type="evidence" value="ECO:0007669"/>
    <property type="project" value="TreeGrafter"/>
</dbReference>
<dbReference type="InterPro" id="IPR009057">
    <property type="entry name" value="Homeodomain-like_sf"/>
</dbReference>
<keyword evidence="17" id="KW-1185">Reference proteome</keyword>
<dbReference type="GO" id="GO:0003682">
    <property type="term" value="F:chromatin binding"/>
    <property type="evidence" value="ECO:0007669"/>
    <property type="project" value="TreeGrafter"/>
</dbReference>
<dbReference type="SUPFAM" id="SSF57850">
    <property type="entry name" value="RING/U-box"/>
    <property type="match status" value="1"/>
</dbReference>
<gene>
    <name evidence="16" type="ORF">K490DRAFT_31335</name>
</gene>
<feature type="domain" description="Myb-like" evidence="11">
    <location>
        <begin position="82"/>
        <end position="126"/>
    </location>
</feature>
<keyword evidence="3 9" id="KW-0863">Zinc-finger</keyword>
<sequence>MGVIKKKTAVKSTEGGVKYVCDVCSVDITSTVRIRCAHDACNEYDLCVPCFSDGKSSRDHDPRTHQYQVIEQHSIPIFTKDWGADEELALLEGAETYGLGSWADIADHIGGYRTKEEVRDHYIDTYINSSRFPLPEHCSPGDKRLSTEIPREEFQRRKKRRIEERKEAAKNAPPATPKQKPTASVPACHEVQGFMPGRLEFETEYFNEAEEAVQHMQFEPGDGINPLTGEMEPEMELKTTIMDVYNSRLTSRVERKKIIFEHKLLEYRKSIAADKKRTKEERDLMNKAKPFARMMRHPDFEKFCEGLEREHNLRQAIAQLQDWRLMKITTLKAGEKYEQEKYARTARGPPPGQFDRLAARQVKPPQPYEIPAGTAALTHPDLPIRPANEIPTPPPSTTDKISTNGTNGVTPQQRPNFTVQPIPGVTPKKFRDENDAADLQLLEDTEKQLCSALRITPKAYLAIKNAILEEALQHGGTMKKKHVKELARIDSAKGGRLFDYFVHCGYIAKA</sequence>
<dbReference type="PROSITE" id="PS01357">
    <property type="entry name" value="ZF_ZZ_1"/>
    <property type="match status" value="1"/>
</dbReference>
<dbReference type="InterPro" id="IPR036388">
    <property type="entry name" value="WH-like_DNA-bd_sf"/>
</dbReference>
<keyword evidence="5 8" id="KW-0805">Transcription regulation</keyword>
<dbReference type="PROSITE" id="PS50135">
    <property type="entry name" value="ZF_ZZ_2"/>
    <property type="match status" value="1"/>
</dbReference>
<evidence type="ECO:0000256" key="7">
    <source>
        <dbReference type="ARBA" id="ARBA00023242"/>
    </source>
</evidence>
<evidence type="ECO:0000259" key="14">
    <source>
        <dbReference type="PROSITE" id="PS51293"/>
    </source>
</evidence>
<keyword evidence="7 8" id="KW-0539">Nucleus</keyword>
<feature type="domain" description="ZZ-type" evidence="12">
    <location>
        <begin position="16"/>
        <end position="75"/>
    </location>
</feature>
<dbReference type="Pfam" id="PF00249">
    <property type="entry name" value="Myb_DNA-binding"/>
    <property type="match status" value="1"/>
</dbReference>
<dbReference type="Pfam" id="PF04433">
    <property type="entry name" value="SWIRM"/>
    <property type="match status" value="1"/>
</dbReference>
<dbReference type="PANTHER" id="PTHR12374">
    <property type="entry name" value="TRANSCRIPTIONAL ADAPTOR 2 ADA2 -RELATED"/>
    <property type="match status" value="1"/>
</dbReference>
<dbReference type="FunFam" id="1.10.10.10:FF:000087">
    <property type="entry name" value="Transcriptional adapter 2"/>
    <property type="match status" value="1"/>
</dbReference>
<dbReference type="GO" id="GO:0070461">
    <property type="term" value="C:SAGA-type complex"/>
    <property type="evidence" value="ECO:0007669"/>
    <property type="project" value="TreeGrafter"/>
</dbReference>
<dbReference type="Gene3D" id="1.10.10.10">
    <property type="entry name" value="Winged helix-like DNA-binding domain superfamily/Winged helix DNA-binding domain"/>
    <property type="match status" value="1"/>
</dbReference>
<evidence type="ECO:0000256" key="3">
    <source>
        <dbReference type="ARBA" id="ARBA00022771"/>
    </source>
</evidence>
<feature type="compositionally biased region" description="Polar residues" evidence="10">
    <location>
        <begin position="397"/>
        <end position="419"/>
    </location>
</feature>
<evidence type="ECO:0000259" key="12">
    <source>
        <dbReference type="PROSITE" id="PS50135"/>
    </source>
</evidence>
<comment type="caution">
    <text evidence="16">The sequence shown here is derived from an EMBL/GenBank/DDBJ whole genome shotgun (WGS) entry which is preliminary data.</text>
</comment>
<feature type="compositionally biased region" description="Basic and acidic residues" evidence="10">
    <location>
        <begin position="139"/>
        <end position="169"/>
    </location>
</feature>
<evidence type="ECO:0000313" key="17">
    <source>
        <dbReference type="Proteomes" id="UP000799776"/>
    </source>
</evidence>
<dbReference type="GO" id="GO:0003713">
    <property type="term" value="F:transcription coactivator activity"/>
    <property type="evidence" value="ECO:0007669"/>
    <property type="project" value="InterPro"/>
</dbReference>
<evidence type="ECO:0000256" key="8">
    <source>
        <dbReference type="PIRNR" id="PIRNR025024"/>
    </source>
</evidence>
<dbReference type="InterPro" id="IPR000433">
    <property type="entry name" value="Znf_ZZ"/>
</dbReference>
<dbReference type="PROSITE" id="PS50934">
    <property type="entry name" value="SWIRM"/>
    <property type="match status" value="1"/>
</dbReference>
<dbReference type="GO" id="GO:0008270">
    <property type="term" value="F:zinc ion binding"/>
    <property type="evidence" value="ECO:0007669"/>
    <property type="project" value="UniProtKB-KW"/>
</dbReference>
<evidence type="ECO:0000259" key="15">
    <source>
        <dbReference type="PROSITE" id="PS51294"/>
    </source>
</evidence>
<dbReference type="SMART" id="SM00291">
    <property type="entry name" value="ZnF_ZZ"/>
    <property type="match status" value="1"/>
</dbReference>
<accession>A0A9P4I1X1</accession>
<evidence type="ECO:0000256" key="5">
    <source>
        <dbReference type="ARBA" id="ARBA00023015"/>
    </source>
</evidence>
<dbReference type="InterPro" id="IPR055141">
    <property type="entry name" value="TADA2A_B-like_dom"/>
</dbReference>
<dbReference type="GO" id="GO:0005634">
    <property type="term" value="C:nucleus"/>
    <property type="evidence" value="ECO:0007669"/>
    <property type="project" value="UniProtKB-SubCell"/>
</dbReference>
<dbReference type="InterPro" id="IPR041983">
    <property type="entry name" value="ADA2-like_ZZ"/>
</dbReference>
<dbReference type="SMART" id="SM00717">
    <property type="entry name" value="SANT"/>
    <property type="match status" value="1"/>
</dbReference>
<dbReference type="AlphaFoldDB" id="A0A9P4I1X1"/>
<dbReference type="OrthoDB" id="270417at2759"/>
<feature type="domain" description="HTH myb-type" evidence="15">
    <location>
        <begin position="82"/>
        <end position="130"/>
    </location>
</feature>
<dbReference type="InterPro" id="IPR001005">
    <property type="entry name" value="SANT/Myb"/>
</dbReference>
<dbReference type="PROSITE" id="PS51293">
    <property type="entry name" value="SANT"/>
    <property type="match status" value="1"/>
</dbReference>
<evidence type="ECO:0000256" key="2">
    <source>
        <dbReference type="ARBA" id="ARBA00022723"/>
    </source>
</evidence>
<dbReference type="Gene3D" id="1.10.10.60">
    <property type="entry name" value="Homeodomain-like"/>
    <property type="match status" value="1"/>
</dbReference>
<keyword evidence="2" id="KW-0479">Metal-binding</keyword>
<dbReference type="Pfam" id="PF22941">
    <property type="entry name" value="TADA2A-like_3rd"/>
    <property type="match status" value="1"/>
</dbReference>
<evidence type="ECO:0000256" key="10">
    <source>
        <dbReference type="SAM" id="MobiDB-lite"/>
    </source>
</evidence>
<keyword evidence="4" id="KW-0862">Zinc</keyword>
<keyword evidence="6 8" id="KW-0804">Transcription</keyword>
<dbReference type="Proteomes" id="UP000799776">
    <property type="component" value="Unassembled WGS sequence"/>
</dbReference>
<dbReference type="PROSITE" id="PS50090">
    <property type="entry name" value="MYB_LIKE"/>
    <property type="match status" value="1"/>
</dbReference>
<name>A0A9P4I1X1_9PEZI</name>
<reference evidence="16" key="1">
    <citation type="journal article" date="2020" name="Stud. Mycol.">
        <title>101 Dothideomycetes genomes: a test case for predicting lifestyles and emergence of pathogens.</title>
        <authorList>
            <person name="Haridas S."/>
            <person name="Albert R."/>
            <person name="Binder M."/>
            <person name="Bloem J."/>
            <person name="Labutti K."/>
            <person name="Salamov A."/>
            <person name="Andreopoulos B."/>
            <person name="Baker S."/>
            <person name="Barry K."/>
            <person name="Bills G."/>
            <person name="Bluhm B."/>
            <person name="Cannon C."/>
            <person name="Castanera R."/>
            <person name="Culley D."/>
            <person name="Daum C."/>
            <person name="Ezra D."/>
            <person name="Gonzalez J."/>
            <person name="Henrissat B."/>
            <person name="Kuo A."/>
            <person name="Liang C."/>
            <person name="Lipzen A."/>
            <person name="Lutzoni F."/>
            <person name="Magnuson J."/>
            <person name="Mondo S."/>
            <person name="Nolan M."/>
            <person name="Ohm R."/>
            <person name="Pangilinan J."/>
            <person name="Park H.-J."/>
            <person name="Ramirez L."/>
            <person name="Alfaro M."/>
            <person name="Sun H."/>
            <person name="Tritt A."/>
            <person name="Yoshinaga Y."/>
            <person name="Zwiers L.-H."/>
            <person name="Turgeon B."/>
            <person name="Goodwin S."/>
            <person name="Spatafora J."/>
            <person name="Crous P."/>
            <person name="Grigoriev I."/>
        </authorList>
    </citation>
    <scope>NUCLEOTIDE SEQUENCE</scope>
    <source>
        <strain evidence="16">CBS 121410</strain>
    </source>
</reference>
<dbReference type="InterPro" id="IPR017930">
    <property type="entry name" value="Myb_dom"/>
</dbReference>
<dbReference type="FunFam" id="3.30.60.90:FF:000008">
    <property type="entry name" value="Transcriptional adapter 2"/>
    <property type="match status" value="1"/>
</dbReference>
<evidence type="ECO:0000259" key="13">
    <source>
        <dbReference type="PROSITE" id="PS50934"/>
    </source>
</evidence>
<organism evidence="16 17">
    <name type="scientific">Saccharata proteae CBS 121410</name>
    <dbReference type="NCBI Taxonomy" id="1314787"/>
    <lineage>
        <taxon>Eukaryota</taxon>
        <taxon>Fungi</taxon>
        <taxon>Dikarya</taxon>
        <taxon>Ascomycota</taxon>
        <taxon>Pezizomycotina</taxon>
        <taxon>Dothideomycetes</taxon>
        <taxon>Dothideomycetes incertae sedis</taxon>
        <taxon>Botryosphaeriales</taxon>
        <taxon>Saccharataceae</taxon>
        <taxon>Saccharata</taxon>
    </lineage>
</organism>
<evidence type="ECO:0000256" key="9">
    <source>
        <dbReference type="PROSITE-ProRule" id="PRU00228"/>
    </source>
</evidence>
<dbReference type="Gene3D" id="3.30.60.90">
    <property type="match status" value="1"/>
</dbReference>
<dbReference type="SUPFAM" id="SSF46689">
    <property type="entry name" value="Homeodomain-like"/>
    <property type="match status" value="2"/>
</dbReference>
<dbReference type="GO" id="GO:0006357">
    <property type="term" value="P:regulation of transcription by RNA polymerase II"/>
    <property type="evidence" value="ECO:0007669"/>
    <property type="project" value="InterPro"/>
</dbReference>
<dbReference type="InterPro" id="IPR016827">
    <property type="entry name" value="Ada2/TADA2"/>
</dbReference>
<dbReference type="EMBL" id="ML978711">
    <property type="protein sequence ID" value="KAF2091508.1"/>
    <property type="molecule type" value="Genomic_DNA"/>
</dbReference>
<feature type="domain" description="SWIRM" evidence="13">
    <location>
        <begin position="422"/>
        <end position="510"/>
    </location>
</feature>
<feature type="domain" description="SANT" evidence="14">
    <location>
        <begin position="77"/>
        <end position="130"/>
    </location>
</feature>
<evidence type="ECO:0000256" key="6">
    <source>
        <dbReference type="ARBA" id="ARBA00023163"/>
    </source>
</evidence>
<dbReference type="InterPro" id="IPR007526">
    <property type="entry name" value="SWIRM"/>
</dbReference>
<dbReference type="PIRSF" id="PIRSF025024">
    <property type="entry name" value="Transcriptional_adaptor_2"/>
    <property type="match status" value="1"/>
</dbReference>
<evidence type="ECO:0000256" key="4">
    <source>
        <dbReference type="ARBA" id="ARBA00022833"/>
    </source>
</evidence>
<protein>
    <recommendedName>
        <fullName evidence="8">Transcriptional adapter 2</fullName>
    </recommendedName>
</protein>
<dbReference type="InterPro" id="IPR017884">
    <property type="entry name" value="SANT_dom"/>
</dbReference>
<feature type="region of interest" description="Disordered" evidence="10">
    <location>
        <begin position="137"/>
        <end position="186"/>
    </location>
</feature>